<name>A0A024GGE8_9STRA</name>
<sequence>MRLVRQAYAKHFPVQYILSKFTIQDPICVISHSVWHMVLTALKHIYNANYNTSINLMPQVEILVLPKNHAFQNCCSSMSTWRDDKLLSAFKASIVQCGRTSVEAAEENC</sequence>
<accession>A0A024GGE8</accession>
<protein>
    <submittedName>
        <fullName evidence="1">Uncharacterized protein</fullName>
    </submittedName>
</protein>
<evidence type="ECO:0000313" key="2">
    <source>
        <dbReference type="Proteomes" id="UP000053237"/>
    </source>
</evidence>
<organism evidence="1 2">
    <name type="scientific">Albugo candida</name>
    <dbReference type="NCBI Taxonomy" id="65357"/>
    <lineage>
        <taxon>Eukaryota</taxon>
        <taxon>Sar</taxon>
        <taxon>Stramenopiles</taxon>
        <taxon>Oomycota</taxon>
        <taxon>Peronosporomycetes</taxon>
        <taxon>Albuginales</taxon>
        <taxon>Albuginaceae</taxon>
        <taxon>Albugo</taxon>
    </lineage>
</organism>
<dbReference type="AlphaFoldDB" id="A0A024GGE8"/>
<proteinExistence type="predicted"/>
<dbReference type="Proteomes" id="UP000053237">
    <property type="component" value="Unassembled WGS sequence"/>
</dbReference>
<dbReference type="EMBL" id="CAIX01000112">
    <property type="protein sequence ID" value="CCI45932.1"/>
    <property type="molecule type" value="Genomic_DNA"/>
</dbReference>
<gene>
    <name evidence="1" type="ORF">BN9_068420</name>
</gene>
<comment type="caution">
    <text evidence="1">The sequence shown here is derived from an EMBL/GenBank/DDBJ whole genome shotgun (WGS) entry which is preliminary data.</text>
</comment>
<evidence type="ECO:0000313" key="1">
    <source>
        <dbReference type="EMBL" id="CCI45932.1"/>
    </source>
</evidence>
<reference evidence="1 2" key="1">
    <citation type="submission" date="2012-05" db="EMBL/GenBank/DDBJ databases">
        <title>Recombination and specialization in a pathogen metapopulation.</title>
        <authorList>
            <person name="Gardiner A."/>
            <person name="Kemen E."/>
            <person name="Schultz-Larsen T."/>
            <person name="MacLean D."/>
            <person name="Van Oosterhout C."/>
            <person name="Jones J.D.G."/>
        </authorList>
    </citation>
    <scope>NUCLEOTIDE SEQUENCE [LARGE SCALE GENOMIC DNA]</scope>
    <source>
        <strain evidence="1 2">Ac Nc2</strain>
    </source>
</reference>
<keyword evidence="2" id="KW-1185">Reference proteome</keyword>
<dbReference type="InParanoid" id="A0A024GGE8"/>